<dbReference type="PANTHER" id="PTHR18866">
    <property type="entry name" value="CARBOXYLASE:PYRUVATE/ACETYL-COA/PROPIONYL-COA CARBOXYLASE"/>
    <property type="match status" value="1"/>
</dbReference>
<dbReference type="GO" id="GO:0046872">
    <property type="term" value="F:metal ion binding"/>
    <property type="evidence" value="ECO:0007669"/>
    <property type="project" value="UniProtKB-KW"/>
</dbReference>
<dbReference type="RefSeq" id="WP_150905909.1">
    <property type="nucleotide sequence ID" value="NZ_VTWT01000013.1"/>
</dbReference>
<dbReference type="PANTHER" id="PTHR18866:SF33">
    <property type="entry name" value="METHYLCROTONOYL-COA CARBOXYLASE SUBUNIT ALPHA, MITOCHONDRIAL-RELATED"/>
    <property type="match status" value="1"/>
</dbReference>
<dbReference type="Pfam" id="PF00289">
    <property type="entry name" value="Biotin_carb_N"/>
    <property type="match status" value="1"/>
</dbReference>
<dbReference type="InterPro" id="IPR011764">
    <property type="entry name" value="Biotin_carboxylation_dom"/>
</dbReference>
<evidence type="ECO:0000256" key="3">
    <source>
        <dbReference type="ARBA" id="ARBA00022741"/>
    </source>
</evidence>
<dbReference type="FunFam" id="3.40.50.20:FF:000010">
    <property type="entry name" value="Propionyl-CoA carboxylase subunit alpha"/>
    <property type="match status" value="1"/>
</dbReference>
<evidence type="ECO:0000259" key="8">
    <source>
        <dbReference type="PROSITE" id="PS50975"/>
    </source>
</evidence>
<organism evidence="10 11">
    <name type="scientific">Adhaeribacter soli</name>
    <dbReference type="NCBI Taxonomy" id="2607655"/>
    <lineage>
        <taxon>Bacteria</taxon>
        <taxon>Pseudomonadati</taxon>
        <taxon>Bacteroidota</taxon>
        <taxon>Cytophagia</taxon>
        <taxon>Cytophagales</taxon>
        <taxon>Hymenobacteraceae</taxon>
        <taxon>Adhaeribacter</taxon>
    </lineage>
</organism>
<keyword evidence="5" id="KW-0460">Magnesium</keyword>
<sequence>MTKIRKILVANRGEIALRVMRSAREMGIKTVAVYSEADRKSPHVRYADEAVCIGGPKSAESYLRGDKIIEVCKELGVDAIHPGYGFLSENANFAKAVTEAGLIFIGPSPEAITLMGSKLAAKAAVANYDIPMVPGTKDAITDLEEAKKVATNIGFPILIKASAGGGGKGMRVVTGAEIFEEQMKMAVSEAISAFGDGAVFIEKYVGSPRHIEIQVLGDMHGNIVHLFERECSIQRRHQKVIEEAPSAILTPEIREAMGQAAVNVAKACNYHGAGTVEFLMDENLNFYFLEMNTRLQVEHPVTEQITGLDLVKEQIKIAEGAPLSFKQEDLTINGHALELRVYAEDPKNNFLPDIGKLEQYKRPQGLGVRVDDGFEEGMEIPIYYDPMIAKLVTFGKDRQEAIEKMLRAIDEYKITGIETTLPFGKFVLNHEAFISGNFDTKFIDRYFTPDMLKPEINPAETEIAAALAAMLMDKKKPDVKANAEASAVATSNWKKNRLHS</sequence>
<dbReference type="Proteomes" id="UP000326570">
    <property type="component" value="Unassembled WGS sequence"/>
</dbReference>
<dbReference type="PROSITE" id="PS00866">
    <property type="entry name" value="CPSASE_1"/>
    <property type="match status" value="1"/>
</dbReference>
<evidence type="ECO:0000259" key="9">
    <source>
        <dbReference type="PROSITE" id="PS50979"/>
    </source>
</evidence>
<dbReference type="NCBIfam" id="NF006367">
    <property type="entry name" value="PRK08591.1"/>
    <property type="match status" value="1"/>
</dbReference>
<accession>A0A5N1IMV5</accession>
<dbReference type="SUPFAM" id="SSF51246">
    <property type="entry name" value="Rudiment single hybrid motif"/>
    <property type="match status" value="1"/>
</dbReference>
<dbReference type="FunFam" id="3.30.1490.20:FF:000018">
    <property type="entry name" value="Biotin carboxylase"/>
    <property type="match status" value="1"/>
</dbReference>
<gene>
    <name evidence="10" type="primary">accC</name>
    <name evidence="10" type="ORF">F0P94_18675</name>
</gene>
<dbReference type="GO" id="GO:0004075">
    <property type="term" value="F:biotin carboxylase activity"/>
    <property type="evidence" value="ECO:0007669"/>
    <property type="project" value="UniProtKB-EC"/>
</dbReference>
<evidence type="ECO:0000256" key="2">
    <source>
        <dbReference type="ARBA" id="ARBA00022723"/>
    </source>
</evidence>
<dbReference type="SUPFAM" id="SSF56059">
    <property type="entry name" value="Glutathione synthetase ATP-binding domain-like"/>
    <property type="match status" value="1"/>
</dbReference>
<dbReference type="InterPro" id="IPR005479">
    <property type="entry name" value="CPAse_ATP-bd"/>
</dbReference>
<dbReference type="SUPFAM" id="SSF52440">
    <property type="entry name" value="PreATP-grasp domain"/>
    <property type="match status" value="1"/>
</dbReference>
<dbReference type="GO" id="GO:0005524">
    <property type="term" value="F:ATP binding"/>
    <property type="evidence" value="ECO:0007669"/>
    <property type="project" value="UniProtKB-UniRule"/>
</dbReference>
<dbReference type="UniPathway" id="UPA00655">
    <property type="reaction ID" value="UER00711"/>
</dbReference>
<evidence type="ECO:0000256" key="4">
    <source>
        <dbReference type="ARBA" id="ARBA00022840"/>
    </source>
</evidence>
<dbReference type="InterPro" id="IPR011054">
    <property type="entry name" value="Rudment_hybrid_motif"/>
</dbReference>
<feature type="domain" description="ATP-grasp" evidence="8">
    <location>
        <begin position="122"/>
        <end position="319"/>
    </location>
</feature>
<dbReference type="InterPro" id="IPR016185">
    <property type="entry name" value="PreATP-grasp_dom_sf"/>
</dbReference>
<keyword evidence="2" id="KW-0479">Metal-binding</keyword>
<dbReference type="FunFam" id="3.30.470.20:FF:000028">
    <property type="entry name" value="Methylcrotonoyl-CoA carboxylase subunit alpha, mitochondrial"/>
    <property type="match status" value="1"/>
</dbReference>
<reference evidence="10 11" key="1">
    <citation type="submission" date="2019-09" db="EMBL/GenBank/DDBJ databases">
        <title>Genome sequence of Adhaeribacter sp. M2.</title>
        <authorList>
            <person name="Srinivasan S."/>
        </authorList>
    </citation>
    <scope>NUCLEOTIDE SEQUENCE [LARGE SCALE GENOMIC DNA]</scope>
    <source>
        <strain evidence="10 11">M2</strain>
    </source>
</reference>
<dbReference type="PROSITE" id="PS50979">
    <property type="entry name" value="BC"/>
    <property type="match status" value="1"/>
</dbReference>
<dbReference type="PROSITE" id="PS50975">
    <property type="entry name" value="ATP_GRASP"/>
    <property type="match status" value="1"/>
</dbReference>
<dbReference type="InterPro" id="IPR050856">
    <property type="entry name" value="Biotin_carboxylase_complex"/>
</dbReference>
<feature type="domain" description="Biotin carboxylation" evidence="9">
    <location>
        <begin position="3"/>
        <end position="448"/>
    </location>
</feature>
<keyword evidence="1 10" id="KW-0436">Ligase</keyword>
<comment type="caution">
    <text evidence="10">The sequence shown here is derived from an EMBL/GenBank/DDBJ whole genome shotgun (WGS) entry which is preliminary data.</text>
</comment>
<evidence type="ECO:0000256" key="5">
    <source>
        <dbReference type="ARBA" id="ARBA00022842"/>
    </source>
</evidence>
<dbReference type="Gene3D" id="3.30.470.20">
    <property type="entry name" value="ATP-grasp fold, B domain"/>
    <property type="match status" value="1"/>
</dbReference>
<evidence type="ECO:0000256" key="7">
    <source>
        <dbReference type="PROSITE-ProRule" id="PRU00409"/>
    </source>
</evidence>
<protein>
    <submittedName>
        <fullName evidence="10">Acetyl-CoA carboxylase biotin carboxylase subunit</fullName>
        <ecNumber evidence="10">6.3.4.14</ecNumber>
    </submittedName>
</protein>
<dbReference type="Pfam" id="PF02785">
    <property type="entry name" value="Biotin_carb_C"/>
    <property type="match status" value="1"/>
</dbReference>
<dbReference type="PROSITE" id="PS00867">
    <property type="entry name" value="CPSASE_2"/>
    <property type="match status" value="1"/>
</dbReference>
<dbReference type="InterPro" id="IPR004549">
    <property type="entry name" value="Acetyl_CoA_COase_biotin_COase"/>
</dbReference>
<keyword evidence="4 7" id="KW-0067">ATP-binding</keyword>
<dbReference type="GO" id="GO:2001295">
    <property type="term" value="P:malonyl-CoA biosynthetic process"/>
    <property type="evidence" value="ECO:0007669"/>
    <property type="project" value="UniProtKB-UniPathway"/>
</dbReference>
<dbReference type="NCBIfam" id="TIGR00514">
    <property type="entry name" value="accC"/>
    <property type="match status" value="1"/>
</dbReference>
<dbReference type="InterPro" id="IPR011761">
    <property type="entry name" value="ATP-grasp"/>
</dbReference>
<dbReference type="EC" id="6.3.4.14" evidence="10"/>
<dbReference type="EMBL" id="VTWT01000013">
    <property type="protein sequence ID" value="KAA9325247.1"/>
    <property type="molecule type" value="Genomic_DNA"/>
</dbReference>
<keyword evidence="11" id="KW-1185">Reference proteome</keyword>
<dbReference type="Pfam" id="PF02786">
    <property type="entry name" value="CPSase_L_D2"/>
    <property type="match status" value="1"/>
</dbReference>
<evidence type="ECO:0000256" key="6">
    <source>
        <dbReference type="ARBA" id="ARBA00023267"/>
    </source>
</evidence>
<dbReference type="InterPro" id="IPR005481">
    <property type="entry name" value="BC-like_N"/>
</dbReference>
<evidence type="ECO:0000256" key="1">
    <source>
        <dbReference type="ARBA" id="ARBA00022598"/>
    </source>
</evidence>
<dbReference type="AlphaFoldDB" id="A0A5N1IMV5"/>
<name>A0A5N1IMV5_9BACT</name>
<dbReference type="InterPro" id="IPR005482">
    <property type="entry name" value="Biotin_COase_C"/>
</dbReference>
<keyword evidence="3 7" id="KW-0547">Nucleotide-binding</keyword>
<dbReference type="SMART" id="SM00878">
    <property type="entry name" value="Biotin_carb_C"/>
    <property type="match status" value="1"/>
</dbReference>
<evidence type="ECO:0000313" key="11">
    <source>
        <dbReference type="Proteomes" id="UP000326570"/>
    </source>
</evidence>
<proteinExistence type="predicted"/>
<keyword evidence="6" id="KW-0092">Biotin</keyword>
<evidence type="ECO:0000313" key="10">
    <source>
        <dbReference type="EMBL" id="KAA9325247.1"/>
    </source>
</evidence>